<feature type="domain" description="EF-hand" evidence="5">
    <location>
        <begin position="391"/>
        <end position="426"/>
    </location>
</feature>
<keyword evidence="4" id="KW-1133">Transmembrane helix</keyword>
<organism evidence="7">
    <name type="scientific">Aureococcus anophagefferens</name>
    <name type="common">Harmful bloom alga</name>
    <dbReference type="NCBI Taxonomy" id="44056"/>
    <lineage>
        <taxon>Eukaryota</taxon>
        <taxon>Sar</taxon>
        <taxon>Stramenopiles</taxon>
        <taxon>Ochrophyta</taxon>
        <taxon>Pelagophyceae</taxon>
        <taxon>Pelagomonadales</taxon>
        <taxon>Pelagomonadaceae</taxon>
        <taxon>Aureococcus</taxon>
    </lineage>
</organism>
<dbReference type="Gene3D" id="1.10.238.10">
    <property type="entry name" value="EF-hand"/>
    <property type="match status" value="8"/>
</dbReference>
<protein>
    <recommendedName>
        <fullName evidence="5">EF-hand domain-containing protein</fullName>
    </recommendedName>
</protein>
<dbReference type="KEGG" id="aaf:AURANDRAFT_66436"/>
<dbReference type="InterPro" id="IPR002048">
    <property type="entry name" value="EF_hand_dom"/>
</dbReference>
<feature type="domain" description="EF-hand" evidence="5">
    <location>
        <begin position="759"/>
        <end position="794"/>
    </location>
</feature>
<feature type="domain" description="EF-hand" evidence="5">
    <location>
        <begin position="824"/>
        <end position="859"/>
    </location>
</feature>
<evidence type="ECO:0000313" key="7">
    <source>
        <dbReference type="Proteomes" id="UP000002729"/>
    </source>
</evidence>
<name>F0YHK4_AURAN</name>
<keyword evidence="1" id="KW-0677">Repeat</keyword>
<dbReference type="SUPFAM" id="SSF47473">
    <property type="entry name" value="EF-hand"/>
    <property type="match status" value="4"/>
</dbReference>
<feature type="transmembrane region" description="Helical" evidence="4">
    <location>
        <begin position="1815"/>
        <end position="1836"/>
    </location>
</feature>
<keyword evidence="4" id="KW-0472">Membrane</keyword>
<dbReference type="PROSITE" id="PS00018">
    <property type="entry name" value="EF_HAND_1"/>
    <property type="match status" value="12"/>
</dbReference>
<feature type="compositionally biased region" description="Low complexity" evidence="3">
    <location>
        <begin position="99"/>
        <end position="112"/>
    </location>
</feature>
<feature type="transmembrane region" description="Helical" evidence="4">
    <location>
        <begin position="1349"/>
        <end position="1368"/>
    </location>
</feature>
<dbReference type="InterPro" id="IPR011992">
    <property type="entry name" value="EF-hand-dom_pair"/>
</dbReference>
<feature type="domain" description="EF-hand" evidence="5">
    <location>
        <begin position="629"/>
        <end position="664"/>
    </location>
</feature>
<evidence type="ECO:0000256" key="3">
    <source>
        <dbReference type="SAM" id="MobiDB-lite"/>
    </source>
</evidence>
<feature type="transmembrane region" description="Helical" evidence="4">
    <location>
        <begin position="1739"/>
        <end position="1759"/>
    </location>
</feature>
<dbReference type="InterPro" id="IPR050145">
    <property type="entry name" value="Centrin_CML-like"/>
</dbReference>
<dbReference type="InterPro" id="IPR018247">
    <property type="entry name" value="EF_Hand_1_Ca_BS"/>
</dbReference>
<feature type="transmembrane region" description="Helical" evidence="4">
    <location>
        <begin position="1414"/>
        <end position="1434"/>
    </location>
</feature>
<feature type="domain" description="EF-hand" evidence="5">
    <location>
        <begin position="867"/>
        <end position="902"/>
    </location>
</feature>
<reference evidence="6 7" key="1">
    <citation type="journal article" date="2011" name="Proc. Natl. Acad. Sci. U.S.A.">
        <title>Niche of harmful alga Aureococcus anophagefferens revealed through ecogenomics.</title>
        <authorList>
            <person name="Gobler C.J."/>
            <person name="Berry D.L."/>
            <person name="Dyhrman S.T."/>
            <person name="Wilhelm S.W."/>
            <person name="Salamov A."/>
            <person name="Lobanov A.V."/>
            <person name="Zhang Y."/>
            <person name="Collier J.L."/>
            <person name="Wurch L.L."/>
            <person name="Kustka A.B."/>
            <person name="Dill B.D."/>
            <person name="Shah M."/>
            <person name="VerBerkmoes N.C."/>
            <person name="Kuo A."/>
            <person name="Terry A."/>
            <person name="Pangilinan J."/>
            <person name="Lindquist E.A."/>
            <person name="Lucas S."/>
            <person name="Paulsen I.T."/>
            <person name="Hattenrath-Lehmann T.K."/>
            <person name="Talmage S.C."/>
            <person name="Walker E.A."/>
            <person name="Koch F."/>
            <person name="Burson A.M."/>
            <person name="Marcoval M.A."/>
            <person name="Tang Y.Z."/>
            <person name="Lecleir G.R."/>
            <person name="Coyne K.J."/>
            <person name="Berg G.M."/>
            <person name="Bertrand E.M."/>
            <person name="Saito M.A."/>
            <person name="Gladyshev V.N."/>
            <person name="Grigoriev I.V."/>
        </authorList>
    </citation>
    <scope>NUCLEOTIDE SEQUENCE [LARGE SCALE GENOMIC DNA]</scope>
    <source>
        <strain evidence="7">CCMP 1984</strain>
    </source>
</reference>
<dbReference type="eggNOG" id="KOG0032">
    <property type="taxonomic scope" value="Eukaryota"/>
</dbReference>
<gene>
    <name evidence="6" type="ORF">AURANDRAFT_66436</name>
</gene>
<feature type="transmembrane region" description="Helical" evidence="4">
    <location>
        <begin position="1484"/>
        <end position="1503"/>
    </location>
</feature>
<feature type="transmembrane region" description="Helical" evidence="4">
    <location>
        <begin position="1389"/>
        <end position="1408"/>
    </location>
</feature>
<keyword evidence="7" id="KW-1185">Reference proteome</keyword>
<evidence type="ECO:0000259" key="5">
    <source>
        <dbReference type="PROSITE" id="PS50222"/>
    </source>
</evidence>
<dbReference type="SUPFAM" id="SSF51430">
    <property type="entry name" value="NAD(P)-linked oxidoreductase"/>
    <property type="match status" value="1"/>
</dbReference>
<evidence type="ECO:0000256" key="2">
    <source>
        <dbReference type="ARBA" id="ARBA00022837"/>
    </source>
</evidence>
<feature type="domain" description="EF-hand" evidence="5">
    <location>
        <begin position="521"/>
        <end position="556"/>
    </location>
</feature>
<feature type="domain" description="EF-hand" evidence="5">
    <location>
        <begin position="586"/>
        <end position="621"/>
    </location>
</feature>
<evidence type="ECO:0000313" key="6">
    <source>
        <dbReference type="EMBL" id="EGB05406.1"/>
    </source>
</evidence>
<feature type="region of interest" description="Disordered" evidence="3">
    <location>
        <begin position="1"/>
        <end position="57"/>
    </location>
</feature>
<feature type="domain" description="EF-hand" evidence="5">
    <location>
        <begin position="1064"/>
        <end position="1099"/>
    </location>
</feature>
<dbReference type="Pfam" id="PF00248">
    <property type="entry name" value="Aldo_ket_red"/>
    <property type="match status" value="1"/>
</dbReference>
<feature type="domain" description="EF-hand" evidence="5">
    <location>
        <begin position="348"/>
        <end position="383"/>
    </location>
</feature>
<dbReference type="Proteomes" id="UP000002729">
    <property type="component" value="Unassembled WGS sequence"/>
</dbReference>
<feature type="domain" description="EF-hand" evidence="5">
    <location>
        <begin position="482"/>
        <end position="517"/>
    </location>
</feature>
<dbReference type="CDD" id="cd00051">
    <property type="entry name" value="EFh"/>
    <property type="match status" value="4"/>
</dbReference>
<dbReference type="EMBL" id="GL833142">
    <property type="protein sequence ID" value="EGB05406.1"/>
    <property type="molecule type" value="Genomic_DNA"/>
</dbReference>
<keyword evidence="2" id="KW-0106">Calcium</keyword>
<keyword evidence="4" id="KW-0812">Transmembrane</keyword>
<feature type="region of interest" description="Disordered" evidence="3">
    <location>
        <begin position="1269"/>
        <end position="1290"/>
    </location>
</feature>
<feature type="domain" description="EF-hand" evidence="5">
    <location>
        <begin position="720"/>
        <end position="755"/>
    </location>
</feature>
<dbReference type="SMART" id="SM00054">
    <property type="entry name" value="EFh"/>
    <property type="match status" value="16"/>
</dbReference>
<dbReference type="GeneID" id="20225793"/>
<dbReference type="PANTHER" id="PTHR23050">
    <property type="entry name" value="CALCIUM BINDING PROTEIN"/>
    <property type="match status" value="1"/>
</dbReference>
<feature type="transmembrane region" description="Helical" evidence="4">
    <location>
        <begin position="1454"/>
        <end position="1478"/>
    </location>
</feature>
<dbReference type="OrthoDB" id="26525at2759"/>
<dbReference type="Gene3D" id="3.20.20.100">
    <property type="entry name" value="NADP-dependent oxidoreductase domain"/>
    <property type="match status" value="1"/>
</dbReference>
<dbReference type="InterPro" id="IPR036812">
    <property type="entry name" value="NAD(P)_OxRdtase_dom_sf"/>
</dbReference>
<dbReference type="Pfam" id="PF13499">
    <property type="entry name" value="EF-hand_7"/>
    <property type="match status" value="3"/>
</dbReference>
<feature type="transmembrane region" description="Helical" evidence="4">
    <location>
        <begin position="1710"/>
        <end position="1733"/>
    </location>
</feature>
<dbReference type="InterPro" id="IPR023210">
    <property type="entry name" value="NADP_OxRdtase_dom"/>
</dbReference>
<feature type="domain" description="EF-hand" evidence="5">
    <location>
        <begin position="249"/>
        <end position="284"/>
    </location>
</feature>
<dbReference type="RefSeq" id="XP_009040049.1">
    <property type="nucleotide sequence ID" value="XM_009041801.1"/>
</dbReference>
<feature type="transmembrane region" description="Helical" evidence="4">
    <location>
        <begin position="1668"/>
        <end position="1689"/>
    </location>
</feature>
<evidence type="ECO:0000256" key="4">
    <source>
        <dbReference type="SAM" id="Phobius"/>
    </source>
</evidence>
<dbReference type="InParanoid" id="F0YHK4"/>
<feature type="domain" description="EF-hand" evidence="5">
    <location>
        <begin position="1107"/>
        <end position="1142"/>
    </location>
</feature>
<accession>F0YHK4</accession>
<feature type="domain" description="EF-hand" evidence="5">
    <location>
        <begin position="959"/>
        <end position="994"/>
    </location>
</feature>
<evidence type="ECO:0000256" key="1">
    <source>
        <dbReference type="ARBA" id="ARBA00022737"/>
    </source>
</evidence>
<feature type="region of interest" description="Disordered" evidence="3">
    <location>
        <begin position="83"/>
        <end position="162"/>
    </location>
</feature>
<sequence length="2273" mass="250052">MPAPITKAPSLGNAKKPSGRSPRGSKQASPRVARGQVGSPRSVDEEPLRPQSRWDFPTQQLMEIQSRVHDLERLVTDYEALQSEVESLPASTRWSEQQVRAAVGSPASVASSRDASPERSQPPPRPGRAADAAPARRADAAPRDGGGAAAPSRTYPVAPVEEPKLPPRVASLAPAKDEKYVARAKNLGAYRRDKRRYTAARYDDLASTRDAHSPEVDDGLPHDVFLLRVTRKLDAALVQYMTRQGVHFVVGASWSKFFEMADTDKSGRVTFDELDHMLDHILRIRSLSRYERRVFWARVDVDDSGEATYAEFVSLMYKVRLGTWPDLDDARCEAIIGVLDGAAEKWHRASGNWYKIFRQFDRDASGEMSFEELCAVVRNRFPGVSLGPAQLPDEDLQGLWKRLDVDRSSTVSVQEFMIFMRRHGAAYSMHKLTEYAKAKRGLSERAEPPPVVALDGPGILRVFNALNRALVALFRRRGVHSSIRGNWARIFAEMDADESGRLHFDEFLASARAIGVARDELGDRDLAGLWTHVDADGSGELTIDEFQQAAYCLQVEPWPDLLAANNAERLARVIEIMNGAADKWHRAAGNWYKIFRMFDADDSGKMGFEELEHVLRDGFPGLHIPADELRDDDVKGLWKALDADRSREVCVQEFMVFMRRHGSAHSMHRLTDYAKAKRGLLEVERRPEPVLLPVERLRAIAQRLHRALGGFLRRQGVKLSIAEMWTKLFELMDADGSGRLRFAELLEAVRKLGLGEQHLAERDVLGLWTHADADASGELSADEFQDAVYRLEVEAWLNLDTVEGEARLRQLVSVLDAAAEKWHRASGNWYKIFRMFDADDSGHMQFEELEHVLRDGYPGLGLGEKQVSTPHLQGMWRSLDADRSGQVSVQEFMVFMRRHGAEHSMHRLTAYSMEKRGLTPQATARPKHVELPVDRLHGVCKLIDKALVADFRRRGVHSSIAGNVKRLFREIDEDGSDRVTLAELEGAVRIRLRLGEGQVTKEDLLGLWTFVDADKSGALTAEEFQLALYHFEVESWPDYLAPELTAELRRILGVMNAAAEKWHQAGGNWFKIFKRLDTSGDGLMGFEEIEHIIRAIFPGLHITKKELSEENLRGLWKALDADRSGAISVQEFMIFMRRHGMHHETIPYIATKQQKDRLASEMSLDRLDIKFGFGLGKLRVLADKSKALPKRGPDINEWGFCGLLRDTLAIDEAALSDDDIHTIWRAIDTDAAGAIAHDVFLRWALDPPPLREPELDNLAAPDAADAAAPVAGPDAAARRDESGGDAASESVELVERAKSAAVLGRDLEADAAAALVETATGYIPPWAWRFRRLALEALGGDPEHVLHRMLLDVLAIFASFVAAGVVVFHATGAGSGDRRWRPGYCLYRFARHSINIGFAVGSAPRMAATPAAKVFTILYCVYGNAIVVSALQLLRRAAALRELGRADLAADSRYGMFLLLTPYFLVSLALSMVVAKLFAGYGEAVDMIIFAVTNATSCGIFVGDRRRHPRKTHLLTELSYLLGNDEEANYVATACAMVVSIPTCAAWTGEASHLLVSSYEALEDGGAAAAEETRWSRGRARAFRALGLDGAVQRCAADLGLIFLAWVLVGSLFYKYDTPADPWNDGYAVYYSPKPRVNIGLNLGSAPRHPTNAPADGAGKGPAKLCTVVYSLLGNMLIINSLGLLDRLATVRSIERQSGGAAGWVRGHKYGLLAALSALYGATLVFAGLVARYAARYDKFLDCLLFAVTNSMTCGLLYGQPSSRDWWWTTASVVLSVPAAAAWCSELAHLVFLEYENNEAALYAIATSGASTDTIVIAAAAVAAVVAVAIACVCIMRRRPKAAAARADFNVEAPPDRDEAFAGGAWNVAGAARYSASTKTPAPSARDQQLMRESEGVVARGMTAARVLLTAGRVMPVIGPVCEAAQDILRSVEEHLRKSDDVLMAGRRVVDVLGALQQMSANAAKLESGNADLVESKMRKLKCLLCDFKLAVDAFGREGWLKRAFLQSGRVNSLTKLDKEITTCLESLKLDYKLAMDAEILERTYQMEQSIAMLVAKRCSETHEDSAAAAAILARTPFAIAEVVENAHVPDDELLIEMREMNDEACEALGTSDGLASIQNSYSLVDRRFDADLAEACDRCGGIGLLPWSVLGGGLLSGKYRDGGGASATSRFIKYPKYMARWCPDTASAETLAASEDYCRLAEEVGTTPADLAIAFVRTRRFLDAGSVIVGATDLDQLEANLAPFGEPARLNDEVLAAIDAIHMRSRDPSCRL</sequence>
<dbReference type="GO" id="GO:0005509">
    <property type="term" value="F:calcium ion binding"/>
    <property type="evidence" value="ECO:0007669"/>
    <property type="project" value="InterPro"/>
</dbReference>
<feature type="compositionally biased region" description="Polar residues" evidence="3">
    <location>
        <begin position="89"/>
        <end position="98"/>
    </location>
</feature>
<proteinExistence type="predicted"/>
<feature type="domain" description="EF-hand" evidence="5">
    <location>
        <begin position="999"/>
        <end position="1034"/>
    </location>
</feature>
<dbReference type="eggNOG" id="KOG1575">
    <property type="taxonomic scope" value="Eukaryota"/>
</dbReference>
<dbReference type="PROSITE" id="PS50222">
    <property type="entry name" value="EF_HAND_2"/>
    <property type="match status" value="15"/>
</dbReference>